<organism evidence="2 3">
    <name type="scientific">Paenibacillus ferrarius</name>
    <dbReference type="NCBI Taxonomy" id="1469647"/>
    <lineage>
        <taxon>Bacteria</taxon>
        <taxon>Bacillati</taxon>
        <taxon>Bacillota</taxon>
        <taxon>Bacilli</taxon>
        <taxon>Bacillales</taxon>
        <taxon>Paenibacillaceae</taxon>
        <taxon>Paenibacillus</taxon>
    </lineage>
</organism>
<dbReference type="CDD" id="cd04301">
    <property type="entry name" value="NAT_SF"/>
    <property type="match status" value="1"/>
</dbReference>
<evidence type="ECO:0000313" key="3">
    <source>
        <dbReference type="Proteomes" id="UP000190626"/>
    </source>
</evidence>
<protein>
    <submittedName>
        <fullName evidence="2">Acetyltransferase</fullName>
    </submittedName>
</protein>
<dbReference type="OrthoDB" id="8116329at2"/>
<evidence type="ECO:0000259" key="1">
    <source>
        <dbReference type="PROSITE" id="PS51186"/>
    </source>
</evidence>
<gene>
    <name evidence="2" type="ORF">BC351_23085</name>
</gene>
<sequence>MSEIYRLATIEDAEEQFNVIHDAYASIRELGITFKAANAGIEDIRENLAANTSYVLEINGSIAATLSLKNLPELTELPFLYWFAVAPAFKNQGVGNRLLAYVEEVIVRDTLLAAGVVLATSKKHPWLLPMYERKGYAAFFERPLGETDTLVFMKKTLFSHADIAQ</sequence>
<proteinExistence type="predicted"/>
<dbReference type="SUPFAM" id="SSF55729">
    <property type="entry name" value="Acyl-CoA N-acyltransferases (Nat)"/>
    <property type="match status" value="1"/>
</dbReference>
<feature type="domain" description="N-acetyltransferase" evidence="1">
    <location>
        <begin position="3"/>
        <end position="158"/>
    </location>
</feature>
<dbReference type="EMBL" id="MBTG01000009">
    <property type="protein sequence ID" value="OPH58692.1"/>
    <property type="molecule type" value="Genomic_DNA"/>
</dbReference>
<dbReference type="PROSITE" id="PS51186">
    <property type="entry name" value="GNAT"/>
    <property type="match status" value="1"/>
</dbReference>
<dbReference type="STRING" id="1469647.BC351_23085"/>
<name>A0A1V4HN88_9BACL</name>
<dbReference type="Proteomes" id="UP000190626">
    <property type="component" value="Unassembled WGS sequence"/>
</dbReference>
<accession>A0A1V4HN88</accession>
<dbReference type="Gene3D" id="3.40.630.30">
    <property type="match status" value="1"/>
</dbReference>
<dbReference type="AlphaFoldDB" id="A0A1V4HN88"/>
<evidence type="ECO:0000313" key="2">
    <source>
        <dbReference type="EMBL" id="OPH58692.1"/>
    </source>
</evidence>
<reference evidence="3" key="1">
    <citation type="submission" date="2016-07" db="EMBL/GenBank/DDBJ databases">
        <authorList>
            <person name="Florea S."/>
            <person name="Webb J.S."/>
            <person name="Jaromczyk J."/>
            <person name="Schardl C.L."/>
        </authorList>
    </citation>
    <scope>NUCLEOTIDE SEQUENCE [LARGE SCALE GENOMIC DNA]</scope>
    <source>
        <strain evidence="3">CY1</strain>
    </source>
</reference>
<comment type="caution">
    <text evidence="2">The sequence shown here is derived from an EMBL/GenBank/DDBJ whole genome shotgun (WGS) entry which is preliminary data.</text>
</comment>
<dbReference type="InterPro" id="IPR016181">
    <property type="entry name" value="Acyl_CoA_acyltransferase"/>
</dbReference>
<dbReference type="Pfam" id="PF00583">
    <property type="entry name" value="Acetyltransf_1"/>
    <property type="match status" value="1"/>
</dbReference>
<keyword evidence="3" id="KW-1185">Reference proteome</keyword>
<dbReference type="GO" id="GO:0016747">
    <property type="term" value="F:acyltransferase activity, transferring groups other than amino-acyl groups"/>
    <property type="evidence" value="ECO:0007669"/>
    <property type="project" value="InterPro"/>
</dbReference>
<dbReference type="InterPro" id="IPR000182">
    <property type="entry name" value="GNAT_dom"/>
</dbReference>
<dbReference type="RefSeq" id="WP_079411898.1">
    <property type="nucleotide sequence ID" value="NZ_MBTG01000009.1"/>
</dbReference>
<keyword evidence="2" id="KW-0808">Transferase</keyword>